<dbReference type="EMBL" id="FN647682">
    <property type="protein sequence ID" value="CBN76738.1"/>
    <property type="molecule type" value="Genomic_DNA"/>
</dbReference>
<feature type="region of interest" description="Disordered" evidence="1">
    <location>
        <begin position="494"/>
        <end position="569"/>
    </location>
</feature>
<feature type="compositionally biased region" description="Basic and acidic residues" evidence="1">
    <location>
        <begin position="544"/>
        <end position="553"/>
    </location>
</feature>
<keyword evidence="3" id="KW-1185">Reference proteome</keyword>
<feature type="region of interest" description="Disordered" evidence="1">
    <location>
        <begin position="633"/>
        <end position="681"/>
    </location>
</feature>
<feature type="compositionally biased region" description="Gly residues" evidence="1">
    <location>
        <begin position="266"/>
        <end position="280"/>
    </location>
</feature>
<dbReference type="Proteomes" id="UP000002630">
    <property type="component" value="Linkage Group LG01"/>
</dbReference>
<evidence type="ECO:0000313" key="2">
    <source>
        <dbReference type="EMBL" id="CBN76738.1"/>
    </source>
</evidence>
<feature type="region of interest" description="Disordered" evidence="1">
    <location>
        <begin position="202"/>
        <end position="227"/>
    </location>
</feature>
<feature type="compositionally biased region" description="Acidic residues" evidence="1">
    <location>
        <begin position="502"/>
        <end position="513"/>
    </location>
</feature>
<organism evidence="2 3">
    <name type="scientific">Ectocarpus siliculosus</name>
    <name type="common">Brown alga</name>
    <name type="synonym">Conferva siliculosa</name>
    <dbReference type="NCBI Taxonomy" id="2880"/>
    <lineage>
        <taxon>Eukaryota</taxon>
        <taxon>Sar</taxon>
        <taxon>Stramenopiles</taxon>
        <taxon>Ochrophyta</taxon>
        <taxon>PX clade</taxon>
        <taxon>Phaeophyceae</taxon>
        <taxon>Ectocarpales</taxon>
        <taxon>Ectocarpaceae</taxon>
        <taxon>Ectocarpus</taxon>
    </lineage>
</organism>
<proteinExistence type="predicted"/>
<evidence type="ECO:0000256" key="1">
    <source>
        <dbReference type="SAM" id="MobiDB-lite"/>
    </source>
</evidence>
<dbReference type="OrthoDB" id="10267127at2759"/>
<feature type="region of interest" description="Disordered" evidence="1">
    <location>
        <begin position="247"/>
        <end position="282"/>
    </location>
</feature>
<gene>
    <name evidence="2" type="ORF">Esi_0000_0549</name>
</gene>
<sequence>MRNWLYVHTSVLHRSTCTLVICRYSRLLVVNETGLLKLRAGLGPAGNRFGLGQLPVESLPEVAKVVACTVVRTRRGDGSGGGGGGGGGGGRTPGIVCVAMLVPPLPASAAVAVGNHGGGGGGTKQGDAAGGPAVRAAAATAAGGGGLLNVYPLDGERGSEVDRALRREPQQLVLPYMPVGMAHTTVWRSVAALPNFVGGGGSGAGEGAGASSSSSPTNNNNNNNRRVRVERGDAVLVWDQSGMVHGYTRWEGGGDRRTAADSSTSRGGGGGGTGSGGGATGHVSILTAESRESLETLMPELRGIDSPVSCLAFDAVEEGDGWARRRRRVLAGCMESARCVSLHDAASGRRETAVASVPGPVGAVALNARPRFMPYDRHVDDRWGGNVAGFACTELDMLAWLVEGGNAAGAGVGGRWYTGSLPLVEAGGGGGDQVTCMECADFFRDGSTAVAIGTNLGKVIVYSAEPNNGGGEGGLAGGLEEVGRVDAGGRSGGEGLVFGLEVDGDDSSEEDEAGCSSNPVQPPSRRGDSVSPRPSGLASSSADRQFHSRRVADRQGGGGSREQQQQQRPLLTARWQRDLPHGVLRIAFGDFNHDGVRELVVATQYGVHVFRPDYRAEASRFAKTMHALKMLQPKEDDGGDFMSSASDNDHDGRHEGSRPRGADASGMETHGVGAAASDGAE</sequence>
<dbReference type="InParanoid" id="D8LBM9"/>
<evidence type="ECO:0000313" key="3">
    <source>
        <dbReference type="Proteomes" id="UP000002630"/>
    </source>
</evidence>
<dbReference type="AlphaFoldDB" id="D8LBM9"/>
<dbReference type="EMBL" id="FN649726">
    <property type="protein sequence ID" value="CBN76738.1"/>
    <property type="molecule type" value="Genomic_DNA"/>
</dbReference>
<name>D8LBM9_ECTSI</name>
<accession>D8LBM9</accession>
<feature type="compositionally biased region" description="Basic and acidic residues" evidence="1">
    <location>
        <begin position="647"/>
        <end position="661"/>
    </location>
</feature>
<reference evidence="2 3" key="1">
    <citation type="journal article" date="2010" name="Nature">
        <title>The Ectocarpus genome and the independent evolution of multicellularity in brown algae.</title>
        <authorList>
            <person name="Cock J.M."/>
            <person name="Sterck L."/>
            <person name="Rouze P."/>
            <person name="Scornet D."/>
            <person name="Allen A.E."/>
            <person name="Amoutzias G."/>
            <person name="Anthouard V."/>
            <person name="Artiguenave F."/>
            <person name="Aury J.M."/>
            <person name="Badger J.H."/>
            <person name="Beszteri B."/>
            <person name="Billiau K."/>
            <person name="Bonnet E."/>
            <person name="Bothwell J.H."/>
            <person name="Bowler C."/>
            <person name="Boyen C."/>
            <person name="Brownlee C."/>
            <person name="Carrano C.J."/>
            <person name="Charrier B."/>
            <person name="Cho G.Y."/>
            <person name="Coelho S.M."/>
            <person name="Collen J."/>
            <person name="Corre E."/>
            <person name="Da Silva C."/>
            <person name="Delage L."/>
            <person name="Delaroque N."/>
            <person name="Dittami S.M."/>
            <person name="Doulbeau S."/>
            <person name="Elias M."/>
            <person name="Farnham G."/>
            <person name="Gachon C.M."/>
            <person name="Gschloessl B."/>
            <person name="Heesch S."/>
            <person name="Jabbari K."/>
            <person name="Jubin C."/>
            <person name="Kawai H."/>
            <person name="Kimura K."/>
            <person name="Kloareg B."/>
            <person name="Kupper F.C."/>
            <person name="Lang D."/>
            <person name="Le Bail A."/>
            <person name="Leblanc C."/>
            <person name="Lerouge P."/>
            <person name="Lohr M."/>
            <person name="Lopez P.J."/>
            <person name="Martens C."/>
            <person name="Maumus F."/>
            <person name="Michel G."/>
            <person name="Miranda-Saavedra D."/>
            <person name="Morales J."/>
            <person name="Moreau H."/>
            <person name="Motomura T."/>
            <person name="Nagasato C."/>
            <person name="Napoli C.A."/>
            <person name="Nelson D.R."/>
            <person name="Nyvall-Collen P."/>
            <person name="Peters A.F."/>
            <person name="Pommier C."/>
            <person name="Potin P."/>
            <person name="Poulain J."/>
            <person name="Quesneville H."/>
            <person name="Read B."/>
            <person name="Rensing S.A."/>
            <person name="Ritter A."/>
            <person name="Rousvoal S."/>
            <person name="Samanta M."/>
            <person name="Samson G."/>
            <person name="Schroeder D.C."/>
            <person name="Segurens B."/>
            <person name="Strittmatter M."/>
            <person name="Tonon T."/>
            <person name="Tregear J.W."/>
            <person name="Valentin K."/>
            <person name="von Dassow P."/>
            <person name="Yamagishi T."/>
            <person name="Van de Peer Y."/>
            <person name="Wincker P."/>
        </authorList>
    </citation>
    <scope>NUCLEOTIDE SEQUENCE [LARGE SCALE GENOMIC DNA]</scope>
    <source>
        <strain evidence="3">Ec32 / CCAP1310/4</strain>
    </source>
</reference>
<protein>
    <submittedName>
        <fullName evidence="2">Uncharacterized protein</fullName>
    </submittedName>
</protein>
<feature type="compositionally biased region" description="Low complexity" evidence="1">
    <location>
        <begin position="209"/>
        <end position="224"/>
    </location>
</feature>